<dbReference type="Proteomes" id="UP000076532">
    <property type="component" value="Unassembled WGS sequence"/>
</dbReference>
<organism evidence="2 3">
    <name type="scientific">Athelia psychrophila</name>
    <dbReference type="NCBI Taxonomy" id="1759441"/>
    <lineage>
        <taxon>Eukaryota</taxon>
        <taxon>Fungi</taxon>
        <taxon>Dikarya</taxon>
        <taxon>Basidiomycota</taxon>
        <taxon>Agaricomycotina</taxon>
        <taxon>Agaricomycetes</taxon>
        <taxon>Agaricomycetidae</taxon>
        <taxon>Atheliales</taxon>
        <taxon>Atheliaceae</taxon>
        <taxon>Athelia</taxon>
    </lineage>
</organism>
<sequence length="111" mass="12526">MIYSSPVVSLRKPFARVLFWPLSRLMPPRVPPPPVPLPPVPPSPENSQPPQHWCNTQFDSCYTVHSRDKQSHLTGPSAYACEDGVVPCGCNVQHTWISTFLQHTCDFLYLP</sequence>
<reference evidence="2 3" key="1">
    <citation type="journal article" date="2016" name="Mol. Biol. Evol.">
        <title>Comparative Genomics of Early-Diverging Mushroom-Forming Fungi Provides Insights into the Origins of Lignocellulose Decay Capabilities.</title>
        <authorList>
            <person name="Nagy L.G."/>
            <person name="Riley R."/>
            <person name="Tritt A."/>
            <person name="Adam C."/>
            <person name="Daum C."/>
            <person name="Floudas D."/>
            <person name="Sun H."/>
            <person name="Yadav J.S."/>
            <person name="Pangilinan J."/>
            <person name="Larsson K.H."/>
            <person name="Matsuura K."/>
            <person name="Barry K."/>
            <person name="Labutti K."/>
            <person name="Kuo R."/>
            <person name="Ohm R.A."/>
            <person name="Bhattacharya S.S."/>
            <person name="Shirouzu T."/>
            <person name="Yoshinaga Y."/>
            <person name="Martin F.M."/>
            <person name="Grigoriev I.V."/>
            <person name="Hibbett D.S."/>
        </authorList>
    </citation>
    <scope>NUCLEOTIDE SEQUENCE [LARGE SCALE GENOMIC DNA]</scope>
    <source>
        <strain evidence="2 3">CBS 109695</strain>
    </source>
</reference>
<accession>A0A166NHH4</accession>
<evidence type="ECO:0000313" key="3">
    <source>
        <dbReference type="Proteomes" id="UP000076532"/>
    </source>
</evidence>
<keyword evidence="3" id="KW-1185">Reference proteome</keyword>
<gene>
    <name evidence="2" type="ORF">FIBSPDRAFT_402380</name>
</gene>
<feature type="compositionally biased region" description="Pro residues" evidence="1">
    <location>
        <begin position="31"/>
        <end position="44"/>
    </location>
</feature>
<dbReference type="AlphaFoldDB" id="A0A166NHH4"/>
<protein>
    <submittedName>
        <fullName evidence="2">Uncharacterized protein</fullName>
    </submittedName>
</protein>
<name>A0A166NHH4_9AGAM</name>
<evidence type="ECO:0000256" key="1">
    <source>
        <dbReference type="SAM" id="MobiDB-lite"/>
    </source>
</evidence>
<feature type="region of interest" description="Disordered" evidence="1">
    <location>
        <begin position="31"/>
        <end position="50"/>
    </location>
</feature>
<dbReference type="EMBL" id="KV417523">
    <property type="protein sequence ID" value="KZP25010.1"/>
    <property type="molecule type" value="Genomic_DNA"/>
</dbReference>
<evidence type="ECO:0000313" key="2">
    <source>
        <dbReference type="EMBL" id="KZP25010.1"/>
    </source>
</evidence>
<proteinExistence type="predicted"/>